<dbReference type="STRING" id="563176.SAMN04488090_4232"/>
<organism evidence="3 4">
    <name type="scientific">Siphonobacter aquaeclarae</name>
    <dbReference type="NCBI Taxonomy" id="563176"/>
    <lineage>
        <taxon>Bacteria</taxon>
        <taxon>Pseudomonadati</taxon>
        <taxon>Bacteroidota</taxon>
        <taxon>Cytophagia</taxon>
        <taxon>Cytophagales</taxon>
        <taxon>Cytophagaceae</taxon>
        <taxon>Siphonobacter</taxon>
    </lineage>
</organism>
<protein>
    <recommendedName>
        <fullName evidence="5">MotA/TolQ/ExbB proton channel domain-containing protein</fullName>
    </recommendedName>
</protein>
<accession>A0A1G9W3V3</accession>
<keyword evidence="2" id="KW-1133">Transmembrane helix</keyword>
<keyword evidence="2" id="KW-0472">Membrane</keyword>
<dbReference type="AlphaFoldDB" id="A0A1G9W3V3"/>
<evidence type="ECO:0000256" key="1">
    <source>
        <dbReference type="SAM" id="Coils"/>
    </source>
</evidence>
<feature type="transmembrane region" description="Helical" evidence="2">
    <location>
        <begin position="229"/>
        <end position="250"/>
    </location>
</feature>
<gene>
    <name evidence="3" type="ORF">SAMN04488090_4232</name>
</gene>
<evidence type="ECO:0000256" key="2">
    <source>
        <dbReference type="SAM" id="Phobius"/>
    </source>
</evidence>
<proteinExistence type="predicted"/>
<evidence type="ECO:0000313" key="3">
    <source>
        <dbReference type="EMBL" id="SDM78861.1"/>
    </source>
</evidence>
<keyword evidence="4" id="KW-1185">Reference proteome</keyword>
<dbReference type="RefSeq" id="WP_093207651.1">
    <property type="nucleotide sequence ID" value="NZ_FNGS01000009.1"/>
</dbReference>
<reference evidence="3 4" key="1">
    <citation type="submission" date="2016-10" db="EMBL/GenBank/DDBJ databases">
        <authorList>
            <person name="de Groot N.N."/>
        </authorList>
    </citation>
    <scope>NUCLEOTIDE SEQUENCE [LARGE SCALE GENOMIC DNA]</scope>
    <source>
        <strain evidence="3 4">DSM 21668</strain>
    </source>
</reference>
<feature type="transmembrane region" description="Helical" evidence="2">
    <location>
        <begin position="188"/>
        <end position="208"/>
    </location>
</feature>
<dbReference type="EMBL" id="FNGS01000009">
    <property type="protein sequence ID" value="SDM78861.1"/>
    <property type="molecule type" value="Genomic_DNA"/>
</dbReference>
<keyword evidence="2" id="KW-0812">Transmembrane</keyword>
<name>A0A1G9W3V3_9BACT</name>
<feature type="coiled-coil region" evidence="1">
    <location>
        <begin position="95"/>
        <end position="122"/>
    </location>
</feature>
<dbReference type="OrthoDB" id="1066121at2"/>
<dbReference type="Proteomes" id="UP000198901">
    <property type="component" value="Unassembled WGS sequence"/>
</dbReference>
<sequence>MTQLLEIIVILLILAAQAWVWFDTRGRIRRFQDLIPDDSIFRLQRYKVLRQDVQHLPTRDVLQQIDSLSARTQLSGQRLEELTRREDQLVVLLSNELHETMRADAEQELVQVRDELLGLRAAQAQREVFELPFIRTKEKHEGVARILSEINSYLVRNRTSLADFNLLKDITERNLDAEEEGINLTLPIPLYLGLMGTMAGIVIGLFAMPDVGSARFLQGEGINNLIGGVKIAMIASLVGLCLTVLNSWIFRNAKASLESRKQGFYSFLQTELLPVLSEGVNAGLFATLNRSIQEFSLTFKDNVRELGGMVDRNHESLMAQQKALDTLQKVDLSRVAGFNVQVLGQLDRSLDALEKFGFYLNQLNGLVDNAQKIVERTQHVDDISVQISKTLQQSQDLYLYLTGHFQQLDEHGRAFTNKVGQYDDLIAQSLRSLDRTIHDQLKTIEDIKIREINVTDEYFTQNRDKLSKLDYLELLERKASTYQEQDAQRQERIRQQLESLSKQQELTLQLMERMVRRLERGAWGRLFSSKP</sequence>
<evidence type="ECO:0000313" key="4">
    <source>
        <dbReference type="Proteomes" id="UP000198901"/>
    </source>
</evidence>
<evidence type="ECO:0008006" key="5">
    <source>
        <dbReference type="Google" id="ProtNLM"/>
    </source>
</evidence>
<keyword evidence="1" id="KW-0175">Coiled coil</keyword>